<gene>
    <name evidence="2" type="ORF">DPMN_184545</name>
</gene>
<proteinExistence type="predicted"/>
<dbReference type="EMBL" id="JAIWYP010000010">
    <property type="protein sequence ID" value="KAH3750029.1"/>
    <property type="molecule type" value="Genomic_DNA"/>
</dbReference>
<dbReference type="AlphaFoldDB" id="A0A9D4DIS2"/>
<protein>
    <submittedName>
        <fullName evidence="2">Uncharacterized protein</fullName>
    </submittedName>
</protein>
<dbReference type="Proteomes" id="UP000828390">
    <property type="component" value="Unassembled WGS sequence"/>
</dbReference>
<feature type="transmembrane region" description="Helical" evidence="1">
    <location>
        <begin position="72"/>
        <end position="94"/>
    </location>
</feature>
<evidence type="ECO:0000256" key="1">
    <source>
        <dbReference type="SAM" id="Phobius"/>
    </source>
</evidence>
<keyword evidence="3" id="KW-1185">Reference proteome</keyword>
<keyword evidence="1" id="KW-0812">Transmembrane</keyword>
<accession>A0A9D4DIS2</accession>
<organism evidence="2 3">
    <name type="scientific">Dreissena polymorpha</name>
    <name type="common">Zebra mussel</name>
    <name type="synonym">Mytilus polymorpha</name>
    <dbReference type="NCBI Taxonomy" id="45954"/>
    <lineage>
        <taxon>Eukaryota</taxon>
        <taxon>Metazoa</taxon>
        <taxon>Spiralia</taxon>
        <taxon>Lophotrochozoa</taxon>
        <taxon>Mollusca</taxon>
        <taxon>Bivalvia</taxon>
        <taxon>Autobranchia</taxon>
        <taxon>Heteroconchia</taxon>
        <taxon>Euheterodonta</taxon>
        <taxon>Imparidentia</taxon>
        <taxon>Neoheterodontei</taxon>
        <taxon>Myida</taxon>
        <taxon>Dreissenoidea</taxon>
        <taxon>Dreissenidae</taxon>
        <taxon>Dreissena</taxon>
    </lineage>
</organism>
<reference evidence="2" key="1">
    <citation type="journal article" date="2019" name="bioRxiv">
        <title>The Genome of the Zebra Mussel, Dreissena polymorpha: A Resource for Invasive Species Research.</title>
        <authorList>
            <person name="McCartney M.A."/>
            <person name="Auch B."/>
            <person name="Kono T."/>
            <person name="Mallez S."/>
            <person name="Zhang Y."/>
            <person name="Obille A."/>
            <person name="Becker A."/>
            <person name="Abrahante J.E."/>
            <person name="Garbe J."/>
            <person name="Badalamenti J.P."/>
            <person name="Herman A."/>
            <person name="Mangelson H."/>
            <person name="Liachko I."/>
            <person name="Sullivan S."/>
            <person name="Sone E.D."/>
            <person name="Koren S."/>
            <person name="Silverstein K.A.T."/>
            <person name="Beckman K.B."/>
            <person name="Gohl D.M."/>
        </authorList>
    </citation>
    <scope>NUCLEOTIDE SEQUENCE</scope>
    <source>
        <strain evidence="2">Duluth1</strain>
        <tissue evidence="2">Whole animal</tissue>
    </source>
</reference>
<evidence type="ECO:0000313" key="2">
    <source>
        <dbReference type="EMBL" id="KAH3750029.1"/>
    </source>
</evidence>
<keyword evidence="1" id="KW-1133">Transmembrane helix</keyword>
<keyword evidence="1" id="KW-0472">Membrane</keyword>
<evidence type="ECO:0000313" key="3">
    <source>
        <dbReference type="Proteomes" id="UP000828390"/>
    </source>
</evidence>
<name>A0A9D4DIS2_DREPO</name>
<reference evidence="2" key="2">
    <citation type="submission" date="2020-11" db="EMBL/GenBank/DDBJ databases">
        <authorList>
            <person name="McCartney M.A."/>
            <person name="Auch B."/>
            <person name="Kono T."/>
            <person name="Mallez S."/>
            <person name="Becker A."/>
            <person name="Gohl D.M."/>
            <person name="Silverstein K.A.T."/>
            <person name="Koren S."/>
            <person name="Bechman K.B."/>
            <person name="Herman A."/>
            <person name="Abrahante J.E."/>
            <person name="Garbe J."/>
        </authorList>
    </citation>
    <scope>NUCLEOTIDE SEQUENCE</scope>
    <source>
        <strain evidence="2">Duluth1</strain>
        <tissue evidence="2">Whole animal</tissue>
    </source>
</reference>
<comment type="caution">
    <text evidence="2">The sequence shown here is derived from an EMBL/GenBank/DDBJ whole genome shotgun (WGS) entry which is preliminary data.</text>
</comment>
<sequence>MSCRLQLKGKRENRAYRNEFVKCYTHDDRNKHNCSRQEPTVAVAEFEPGRICARSDSLHCPSYAYRSALTNGLTACIALAVLIGMQGHFLVVFAHRRIKTPTATD</sequence>